<evidence type="ECO:0000256" key="3">
    <source>
        <dbReference type="ARBA" id="ARBA00022694"/>
    </source>
</evidence>
<dbReference type="OrthoDB" id="10248987at2759"/>
<dbReference type="SUPFAM" id="SSF54285">
    <property type="entry name" value="MoaD/ThiS"/>
    <property type="match status" value="1"/>
</dbReference>
<keyword evidence="3 5" id="KW-0819">tRNA processing</keyword>
<dbReference type="UniPathway" id="UPA00988"/>
<evidence type="ECO:0000313" key="8">
    <source>
        <dbReference type="RefSeq" id="XP_021091845.1"/>
    </source>
</evidence>
<evidence type="ECO:0000256" key="2">
    <source>
        <dbReference type="ARBA" id="ARBA00022499"/>
    </source>
</evidence>
<keyword evidence="4" id="KW-0833">Ubl conjugation pathway</keyword>
<dbReference type="PANTHER" id="PTHR14986">
    <property type="entry name" value="RURM1 PROTEIN"/>
    <property type="match status" value="1"/>
</dbReference>
<dbReference type="Gene3D" id="3.10.20.30">
    <property type="match status" value="1"/>
</dbReference>
<dbReference type="InterPro" id="IPR012675">
    <property type="entry name" value="Beta-grasp_dom_sf"/>
</dbReference>
<dbReference type="InterPro" id="IPR016155">
    <property type="entry name" value="Mopterin_synth/thiamin_S_b"/>
</dbReference>
<dbReference type="GeneID" id="101824581"/>
<dbReference type="RefSeq" id="XP_021091845.1">
    <property type="nucleotide sequence ID" value="XM_021236186.2"/>
</dbReference>
<organism evidence="7 8">
    <name type="scientific">Mesocricetus auratus</name>
    <name type="common">Golden hamster</name>
    <dbReference type="NCBI Taxonomy" id="10036"/>
    <lineage>
        <taxon>Eukaryota</taxon>
        <taxon>Metazoa</taxon>
        <taxon>Chordata</taxon>
        <taxon>Craniata</taxon>
        <taxon>Vertebrata</taxon>
        <taxon>Euteleostomi</taxon>
        <taxon>Mammalia</taxon>
        <taxon>Eutheria</taxon>
        <taxon>Euarchontoglires</taxon>
        <taxon>Glires</taxon>
        <taxon>Rodentia</taxon>
        <taxon>Myomorpha</taxon>
        <taxon>Muroidea</taxon>
        <taxon>Cricetidae</taxon>
        <taxon>Cricetinae</taxon>
        <taxon>Mesocricetus</taxon>
    </lineage>
</organism>
<evidence type="ECO:0000256" key="5">
    <source>
        <dbReference type="RuleBase" id="RU361182"/>
    </source>
</evidence>
<keyword evidence="1 5" id="KW-0963">Cytoplasm</keyword>
<dbReference type="InterPro" id="IPR015221">
    <property type="entry name" value="Urm1"/>
</dbReference>
<dbReference type="Proteomes" id="UP000886700">
    <property type="component" value="Unplaced"/>
</dbReference>
<evidence type="ECO:0000313" key="7">
    <source>
        <dbReference type="Proteomes" id="UP000886700"/>
    </source>
</evidence>
<protein>
    <recommendedName>
        <fullName evidence="5">Ubiquitin-related modifier 1</fullName>
    </recommendedName>
</protein>
<sequence length="164" mass="17800">MAAPLCVEVQFGGGAELLFDGVKKHQITLPGQEGPWDVRNLLVWIKKNLLKERPELFIQGESVGSWTTSCRTRTASSSSPHCTAAEGSSVSLSTFARGAQHNHTSPWTLLPGPQSPLGCLLLCCIPELPLGREKRPGAKNEPFWARHMSREGEQTPEPSTPSSS</sequence>
<accession>A0A3Q0DBQ3</accession>
<name>A0A3Q0DBQ3_MESAU</name>
<evidence type="ECO:0000256" key="4">
    <source>
        <dbReference type="ARBA" id="ARBA00022786"/>
    </source>
</evidence>
<dbReference type="GO" id="GO:0034227">
    <property type="term" value="P:tRNA thio-modification"/>
    <property type="evidence" value="ECO:0007669"/>
    <property type="project" value="InterPro"/>
</dbReference>
<dbReference type="CTD" id="81605"/>
<feature type="region of interest" description="Disordered" evidence="6">
    <location>
        <begin position="134"/>
        <end position="164"/>
    </location>
</feature>
<evidence type="ECO:0000256" key="1">
    <source>
        <dbReference type="ARBA" id="ARBA00022490"/>
    </source>
</evidence>
<proteinExistence type="inferred from homology"/>
<gene>
    <name evidence="8" type="primary">Urm1</name>
</gene>
<dbReference type="GO" id="GO:0005737">
    <property type="term" value="C:cytoplasm"/>
    <property type="evidence" value="ECO:0007669"/>
    <property type="project" value="UniProtKB-SubCell"/>
</dbReference>
<comment type="subcellular location">
    <subcellularLocation>
        <location evidence="5">Cytoplasm</location>
    </subcellularLocation>
</comment>
<comment type="pathway">
    <text evidence="5">tRNA modification; 5-methoxycarbonylmethyl-2-thiouridine-tRNA biosynthesis.</text>
</comment>
<keyword evidence="2" id="KW-1017">Isopeptide bond</keyword>
<keyword evidence="7" id="KW-1185">Reference proteome</keyword>
<feature type="compositionally biased region" description="Low complexity" evidence="6">
    <location>
        <begin position="155"/>
        <end position="164"/>
    </location>
</feature>
<reference evidence="8" key="1">
    <citation type="submission" date="2025-08" db="UniProtKB">
        <authorList>
            <consortium name="RefSeq"/>
        </authorList>
    </citation>
    <scope>IDENTIFICATION</scope>
    <source>
        <tissue evidence="8">Liver</tissue>
    </source>
</reference>
<evidence type="ECO:0000256" key="6">
    <source>
        <dbReference type="SAM" id="MobiDB-lite"/>
    </source>
</evidence>
<dbReference type="CDD" id="cd01764">
    <property type="entry name" value="Ubl_Urm1"/>
    <property type="match status" value="1"/>
</dbReference>
<dbReference type="Pfam" id="PF09138">
    <property type="entry name" value="Urm1"/>
    <property type="match status" value="1"/>
</dbReference>
<dbReference type="AlphaFoldDB" id="A0A3Q0DBQ3"/>
<comment type="similarity">
    <text evidence="5">Belongs to the URM1 family.</text>
</comment>